<dbReference type="AlphaFoldDB" id="A0A5N7CWH0"/>
<evidence type="ECO:0000313" key="1">
    <source>
        <dbReference type="EMBL" id="KAE8398536.1"/>
    </source>
</evidence>
<protein>
    <submittedName>
        <fullName evidence="1">Uncharacterized protein</fullName>
    </submittedName>
</protein>
<dbReference type="EMBL" id="ML736855">
    <property type="protein sequence ID" value="KAE8398536.1"/>
    <property type="molecule type" value="Genomic_DNA"/>
</dbReference>
<sequence>MLSIAGRVCTVFLYISWSPIWNGSLGSCGGLTKGKFCFFLWHGLCDSQDTSRVCNIFLLL</sequence>
<dbReference type="RefSeq" id="XP_031935855.1">
    <property type="nucleotide sequence ID" value="XM_032086058.1"/>
</dbReference>
<keyword evidence="2" id="KW-1185">Reference proteome</keyword>
<dbReference type="GeneID" id="43670749"/>
<gene>
    <name evidence="1" type="ORF">BDV37DRAFT_27847</name>
</gene>
<organism evidence="1 2">
    <name type="scientific">Aspergillus pseudonomiae</name>
    <dbReference type="NCBI Taxonomy" id="1506151"/>
    <lineage>
        <taxon>Eukaryota</taxon>
        <taxon>Fungi</taxon>
        <taxon>Dikarya</taxon>
        <taxon>Ascomycota</taxon>
        <taxon>Pezizomycotina</taxon>
        <taxon>Eurotiomycetes</taxon>
        <taxon>Eurotiomycetidae</taxon>
        <taxon>Eurotiales</taxon>
        <taxon>Aspergillaceae</taxon>
        <taxon>Aspergillus</taxon>
        <taxon>Aspergillus subgen. Circumdati</taxon>
    </lineage>
</organism>
<accession>A0A5N7CWH0</accession>
<evidence type="ECO:0000313" key="2">
    <source>
        <dbReference type="Proteomes" id="UP000325579"/>
    </source>
</evidence>
<reference evidence="1 2" key="1">
    <citation type="submission" date="2019-04" db="EMBL/GenBank/DDBJ databases">
        <authorList>
            <consortium name="DOE Joint Genome Institute"/>
            <person name="Mondo S."/>
            <person name="Kjaerbolling I."/>
            <person name="Vesth T."/>
            <person name="Frisvad J.C."/>
            <person name="Nybo J.L."/>
            <person name="Theobald S."/>
            <person name="Kildgaard S."/>
            <person name="Isbrandt T."/>
            <person name="Kuo A."/>
            <person name="Sato A."/>
            <person name="Lyhne E.K."/>
            <person name="Kogle M.E."/>
            <person name="Wiebenga A."/>
            <person name="Kun R.S."/>
            <person name="Lubbers R.J."/>
            <person name="Makela M.R."/>
            <person name="Barry K."/>
            <person name="Chovatia M."/>
            <person name="Clum A."/>
            <person name="Daum C."/>
            <person name="Haridas S."/>
            <person name="He G."/>
            <person name="LaButti K."/>
            <person name="Lipzen A."/>
            <person name="Riley R."/>
            <person name="Salamov A."/>
            <person name="Simmons B.A."/>
            <person name="Magnuson J.K."/>
            <person name="Henrissat B."/>
            <person name="Mortensen U.H."/>
            <person name="Larsen T.O."/>
            <person name="Devries R.P."/>
            <person name="Grigoriev I.V."/>
            <person name="Machida M."/>
            <person name="Baker S.E."/>
            <person name="Andersen M.R."/>
            <person name="Cantor M.N."/>
            <person name="Hua S.X."/>
        </authorList>
    </citation>
    <scope>NUCLEOTIDE SEQUENCE [LARGE SCALE GENOMIC DNA]</scope>
    <source>
        <strain evidence="1 2">CBS 119388</strain>
    </source>
</reference>
<name>A0A5N7CWH0_9EURO</name>
<proteinExistence type="predicted"/>
<dbReference type="PROSITE" id="PS51257">
    <property type="entry name" value="PROKAR_LIPOPROTEIN"/>
    <property type="match status" value="1"/>
</dbReference>
<dbReference type="Proteomes" id="UP000325579">
    <property type="component" value="Unassembled WGS sequence"/>
</dbReference>